<accession>A0A7X9RID1</accession>
<reference evidence="2 3" key="1">
    <citation type="submission" date="2020-04" db="EMBL/GenBank/DDBJ databases">
        <authorList>
            <person name="Hitch T.C.A."/>
            <person name="Wylensek D."/>
            <person name="Clavel T."/>
        </authorList>
    </citation>
    <scope>NUCLEOTIDE SEQUENCE [LARGE SCALE GENOMIC DNA]</scope>
    <source>
        <strain evidence="2 3">BSM-383-APC-22F</strain>
    </source>
</reference>
<dbReference type="InterPro" id="IPR001173">
    <property type="entry name" value="Glyco_trans_2-like"/>
</dbReference>
<dbReference type="SUPFAM" id="SSF53448">
    <property type="entry name" value="Nucleotide-diphospho-sugar transferases"/>
    <property type="match status" value="1"/>
</dbReference>
<feature type="domain" description="Glycosyltransferase 2-like" evidence="1">
    <location>
        <begin position="7"/>
        <end position="156"/>
    </location>
</feature>
<evidence type="ECO:0000313" key="2">
    <source>
        <dbReference type="EMBL" id="NME44257.1"/>
    </source>
</evidence>
<dbReference type="Proteomes" id="UP000540014">
    <property type="component" value="Unassembled WGS sequence"/>
</dbReference>
<evidence type="ECO:0000313" key="3">
    <source>
        <dbReference type="Proteomes" id="UP000540014"/>
    </source>
</evidence>
<gene>
    <name evidence="2" type="ORF">HF861_05085</name>
</gene>
<keyword evidence="2" id="KW-0808">Transferase</keyword>
<sequence length="266" mass="31268">MNSKHTFVVLAYKESRYLEKCIQSVLNQSYKSNVVIATSTPNKYISQLADKYNLEIITRANGLPGIGYDFEFARKCVDSCLVTIAHQDDIYEKSYSQLIVNEYEKNKDALIIFSNYYEIKNDVKIRESKNLRVKNFLLSSLKVNFLHINRFKFFKRNTIRFGNSICCPAVTFVNHNIKINNIFITPMKSNVDWYAWENLSRQKGAFIFVNKQLMGHRVHRESETSKTIESNKRTDEDIEMFDKFWPHFFSLLLSKLYKNSEKGNNL</sequence>
<organism evidence="2 3">
    <name type="scientific">Faecalicoccus pleomorphus</name>
    <dbReference type="NCBI Taxonomy" id="1323"/>
    <lineage>
        <taxon>Bacteria</taxon>
        <taxon>Bacillati</taxon>
        <taxon>Bacillota</taxon>
        <taxon>Erysipelotrichia</taxon>
        <taxon>Erysipelotrichales</taxon>
        <taxon>Erysipelotrichaceae</taxon>
        <taxon>Faecalicoccus</taxon>
    </lineage>
</organism>
<evidence type="ECO:0000259" key="1">
    <source>
        <dbReference type="Pfam" id="PF00535"/>
    </source>
</evidence>
<dbReference type="AlphaFoldDB" id="A0A7X9RID1"/>
<proteinExistence type="predicted"/>
<dbReference type="Gene3D" id="3.90.550.10">
    <property type="entry name" value="Spore Coat Polysaccharide Biosynthesis Protein SpsA, Chain A"/>
    <property type="match status" value="1"/>
</dbReference>
<name>A0A7X9RID1_9FIRM</name>
<dbReference type="EMBL" id="JABAFR010000009">
    <property type="protein sequence ID" value="NME44257.1"/>
    <property type="molecule type" value="Genomic_DNA"/>
</dbReference>
<dbReference type="GO" id="GO:0016740">
    <property type="term" value="F:transferase activity"/>
    <property type="evidence" value="ECO:0007669"/>
    <property type="project" value="UniProtKB-KW"/>
</dbReference>
<protein>
    <submittedName>
        <fullName evidence="2">Glycosyltransferase</fullName>
    </submittedName>
</protein>
<dbReference type="RefSeq" id="WP_168965146.1">
    <property type="nucleotide sequence ID" value="NZ_JABAFR010000009.1"/>
</dbReference>
<dbReference type="InterPro" id="IPR029044">
    <property type="entry name" value="Nucleotide-diphossugar_trans"/>
</dbReference>
<dbReference type="Pfam" id="PF00535">
    <property type="entry name" value="Glycos_transf_2"/>
    <property type="match status" value="1"/>
</dbReference>
<comment type="caution">
    <text evidence="2">The sequence shown here is derived from an EMBL/GenBank/DDBJ whole genome shotgun (WGS) entry which is preliminary data.</text>
</comment>